<dbReference type="RefSeq" id="WP_169501073.1">
    <property type="nucleotide sequence ID" value="NZ_JABBFZ010000027.1"/>
</dbReference>
<reference evidence="1 2" key="1">
    <citation type="submission" date="2020-04" db="EMBL/GenBank/DDBJ databases">
        <title>Paraburkholderia sp. G-4-1-8 isolated from soil.</title>
        <authorList>
            <person name="Dahal R.H."/>
        </authorList>
    </citation>
    <scope>NUCLEOTIDE SEQUENCE [LARGE SCALE GENOMIC DNA]</scope>
    <source>
        <strain evidence="1 2">G-4-1-8</strain>
    </source>
</reference>
<accession>A0A7Y0A1R9</accession>
<comment type="caution">
    <text evidence="1">The sequence shown here is derived from an EMBL/GenBank/DDBJ whole genome shotgun (WGS) entry which is preliminary data.</text>
</comment>
<proteinExistence type="predicted"/>
<protein>
    <submittedName>
        <fullName evidence="1">ASCH domain-containing protein</fullName>
    </submittedName>
</protein>
<keyword evidence="2" id="KW-1185">Reference proteome</keyword>
<evidence type="ECO:0000313" key="1">
    <source>
        <dbReference type="EMBL" id="NML34884.1"/>
    </source>
</evidence>
<dbReference type="EMBL" id="JABBFZ010000027">
    <property type="protein sequence ID" value="NML34884.1"/>
    <property type="molecule type" value="Genomic_DNA"/>
</dbReference>
<dbReference type="AlphaFoldDB" id="A0A7Y0A1R9"/>
<evidence type="ECO:0000313" key="2">
    <source>
        <dbReference type="Proteomes" id="UP000583127"/>
    </source>
</evidence>
<gene>
    <name evidence="1" type="ORF">HHL14_29175</name>
</gene>
<organism evidence="1 2">
    <name type="scientific">Paraburkholderia antibiotica</name>
    <dbReference type="NCBI Taxonomy" id="2728839"/>
    <lineage>
        <taxon>Bacteria</taxon>
        <taxon>Pseudomonadati</taxon>
        <taxon>Pseudomonadota</taxon>
        <taxon>Betaproteobacteria</taxon>
        <taxon>Burkholderiales</taxon>
        <taxon>Burkholderiaceae</taxon>
        <taxon>Paraburkholderia</taxon>
    </lineage>
</organism>
<sequence length="91" mass="11160">MADLILPLKREYFEAIRRGEKVEEYRLYNAYWYRRLAMRDFDHIVLMLGYPKADDHERRIVRPWRGYVERTIQHPHFGPEPVRVFAINVRG</sequence>
<name>A0A7Y0A1R9_9BURK</name>
<dbReference type="Proteomes" id="UP000583127">
    <property type="component" value="Unassembled WGS sequence"/>
</dbReference>